<dbReference type="AlphaFoldDB" id="A0AAD8GCS3"/>
<keyword evidence="1" id="KW-0677">Repeat</keyword>
<dbReference type="SUPFAM" id="SSF48403">
    <property type="entry name" value="Ankyrin repeat"/>
    <property type="match status" value="1"/>
</dbReference>
<dbReference type="PROSITE" id="PS50297">
    <property type="entry name" value="ANK_REP_REGION"/>
    <property type="match status" value="1"/>
</dbReference>
<evidence type="ECO:0000256" key="1">
    <source>
        <dbReference type="ARBA" id="ARBA00022737"/>
    </source>
</evidence>
<dbReference type="InterPro" id="IPR002110">
    <property type="entry name" value="Ankyrin_rpt"/>
</dbReference>
<dbReference type="Pfam" id="PF12796">
    <property type="entry name" value="Ank_2"/>
    <property type="match status" value="1"/>
</dbReference>
<dbReference type="Gene3D" id="1.25.40.20">
    <property type="entry name" value="Ankyrin repeat-containing domain"/>
    <property type="match status" value="1"/>
</dbReference>
<feature type="repeat" description="ANK" evidence="3">
    <location>
        <begin position="68"/>
        <end position="100"/>
    </location>
</feature>
<protein>
    <submittedName>
        <fullName evidence="5">Ankyrin repeat domain-containing protein 66</fullName>
    </submittedName>
</protein>
<dbReference type="Proteomes" id="UP001230051">
    <property type="component" value="Unassembled WGS sequence"/>
</dbReference>
<feature type="region of interest" description="Disordered" evidence="4">
    <location>
        <begin position="142"/>
        <end position="215"/>
    </location>
</feature>
<evidence type="ECO:0000313" key="5">
    <source>
        <dbReference type="EMBL" id="KAK1171833.1"/>
    </source>
</evidence>
<evidence type="ECO:0000256" key="4">
    <source>
        <dbReference type="SAM" id="MobiDB-lite"/>
    </source>
</evidence>
<evidence type="ECO:0000256" key="2">
    <source>
        <dbReference type="ARBA" id="ARBA00023043"/>
    </source>
</evidence>
<proteinExistence type="predicted"/>
<evidence type="ECO:0000313" key="6">
    <source>
        <dbReference type="Proteomes" id="UP001230051"/>
    </source>
</evidence>
<name>A0AAD8GCS3_ACIOX</name>
<sequence length="215" mass="24230">MTELHQAAAAGDCDLVEDILKKGLCNPNHKDIDWDCRTPLHWAASKGQAETVRILVEHGARACLRTDTGWTPAHFAAEAGRLVVLRMLHSLHAPVDKDDLFGDTPARIAAIYGHKECVKFLEVAELESKDYRQMAESRDITLDDTDEEWEQQKKDMEENRISCLDKNAKALEKQNETTENASKGKTKLETQSRKNQNNTCRPRLQKPGPKAQARS</sequence>
<dbReference type="InterPro" id="IPR050776">
    <property type="entry name" value="Ank_Repeat/CDKN_Inhibitor"/>
</dbReference>
<dbReference type="EMBL" id="JAGXEW010000005">
    <property type="protein sequence ID" value="KAK1171833.1"/>
    <property type="molecule type" value="Genomic_DNA"/>
</dbReference>
<dbReference type="PANTHER" id="PTHR24201">
    <property type="entry name" value="ANK_REP_REGION DOMAIN-CONTAINING PROTEIN"/>
    <property type="match status" value="1"/>
</dbReference>
<comment type="caution">
    <text evidence="5">The sequence shown here is derived from an EMBL/GenBank/DDBJ whole genome shotgun (WGS) entry which is preliminary data.</text>
</comment>
<accession>A0AAD8GCS3</accession>
<dbReference type="PROSITE" id="PS50088">
    <property type="entry name" value="ANK_REPEAT"/>
    <property type="match status" value="2"/>
</dbReference>
<dbReference type="PANTHER" id="PTHR24201:SF15">
    <property type="entry name" value="ANKYRIN REPEAT DOMAIN-CONTAINING PROTEIN 66"/>
    <property type="match status" value="1"/>
</dbReference>
<gene>
    <name evidence="5" type="primary">ANKRD66</name>
    <name evidence="5" type="ORF">AOXY_G6753</name>
</gene>
<organism evidence="5 6">
    <name type="scientific">Acipenser oxyrinchus oxyrinchus</name>
    <dbReference type="NCBI Taxonomy" id="40147"/>
    <lineage>
        <taxon>Eukaryota</taxon>
        <taxon>Metazoa</taxon>
        <taxon>Chordata</taxon>
        <taxon>Craniata</taxon>
        <taxon>Vertebrata</taxon>
        <taxon>Euteleostomi</taxon>
        <taxon>Actinopterygii</taxon>
        <taxon>Chondrostei</taxon>
        <taxon>Acipenseriformes</taxon>
        <taxon>Acipenseridae</taxon>
        <taxon>Acipenser</taxon>
    </lineage>
</organism>
<dbReference type="SMART" id="SM00248">
    <property type="entry name" value="ANK"/>
    <property type="match status" value="4"/>
</dbReference>
<evidence type="ECO:0000256" key="3">
    <source>
        <dbReference type="PROSITE-ProRule" id="PRU00023"/>
    </source>
</evidence>
<keyword evidence="2 3" id="KW-0040">ANK repeat</keyword>
<feature type="repeat" description="ANK" evidence="3">
    <location>
        <begin position="35"/>
        <end position="67"/>
    </location>
</feature>
<feature type="compositionally biased region" description="Basic and acidic residues" evidence="4">
    <location>
        <begin position="150"/>
        <end position="160"/>
    </location>
</feature>
<dbReference type="InterPro" id="IPR036770">
    <property type="entry name" value="Ankyrin_rpt-contain_sf"/>
</dbReference>
<reference evidence="5" key="1">
    <citation type="submission" date="2022-02" db="EMBL/GenBank/DDBJ databases">
        <title>Atlantic sturgeon de novo genome assembly.</title>
        <authorList>
            <person name="Stock M."/>
            <person name="Klopp C."/>
            <person name="Guiguen Y."/>
            <person name="Cabau C."/>
            <person name="Parinello H."/>
            <person name="Santidrian Yebra-Pimentel E."/>
            <person name="Kuhl H."/>
            <person name="Dirks R.P."/>
            <person name="Guessner J."/>
            <person name="Wuertz S."/>
            <person name="Du K."/>
            <person name="Schartl M."/>
        </authorList>
    </citation>
    <scope>NUCLEOTIDE SEQUENCE</scope>
    <source>
        <strain evidence="5">STURGEONOMICS-FGT-2020</strain>
        <tissue evidence="5">Whole blood</tissue>
    </source>
</reference>
<feature type="compositionally biased region" description="Basic and acidic residues" evidence="4">
    <location>
        <begin position="166"/>
        <end position="176"/>
    </location>
</feature>
<keyword evidence="6" id="KW-1185">Reference proteome</keyword>